<feature type="domain" description="Glycosyl hydrolase family 13 catalytic" evidence="5">
    <location>
        <begin position="10"/>
        <end position="437"/>
    </location>
</feature>
<evidence type="ECO:0000259" key="5">
    <source>
        <dbReference type="SMART" id="SM00642"/>
    </source>
</evidence>
<dbReference type="Gene3D" id="2.60.40.1180">
    <property type="entry name" value="Golgi alpha-mannosidase II"/>
    <property type="match status" value="1"/>
</dbReference>
<dbReference type="Proteomes" id="UP000247810">
    <property type="component" value="Unassembled WGS sequence"/>
</dbReference>
<dbReference type="SMART" id="SM00642">
    <property type="entry name" value="Aamy"/>
    <property type="match status" value="1"/>
</dbReference>
<dbReference type="InterPro" id="IPR017853">
    <property type="entry name" value="GH"/>
</dbReference>
<dbReference type="PANTHER" id="PTHR10357:SF179">
    <property type="entry name" value="NEUTRAL AND BASIC AMINO ACID TRANSPORT PROTEIN RBAT"/>
    <property type="match status" value="1"/>
</dbReference>
<dbReference type="GO" id="GO:0004575">
    <property type="term" value="F:sucrose alpha-glucosidase activity"/>
    <property type="evidence" value="ECO:0007669"/>
    <property type="project" value="TreeGrafter"/>
</dbReference>
<dbReference type="AlphaFoldDB" id="A0A319DNX6"/>
<keyword evidence="7" id="KW-1185">Reference proteome</keyword>
<keyword evidence="4" id="KW-0462">Maltose metabolism</keyword>
<dbReference type="GO" id="GO:0005987">
    <property type="term" value="P:sucrose catabolic process"/>
    <property type="evidence" value="ECO:0007669"/>
    <property type="project" value="TreeGrafter"/>
</dbReference>
<name>A0A319DNX6_9EURO</name>
<evidence type="ECO:0000256" key="2">
    <source>
        <dbReference type="ARBA" id="ARBA00022801"/>
    </source>
</evidence>
<dbReference type="Gene3D" id="3.20.20.80">
    <property type="entry name" value="Glycosidases"/>
    <property type="match status" value="1"/>
</dbReference>
<dbReference type="STRING" id="1448320.A0A319DNX6"/>
<protein>
    <submittedName>
        <fullName evidence="6">Maltase</fullName>
    </submittedName>
</protein>
<dbReference type="InterPro" id="IPR006047">
    <property type="entry name" value="GH13_cat_dom"/>
</dbReference>
<dbReference type="CDD" id="cd11333">
    <property type="entry name" value="AmyAc_SI_OligoGlu_DGase"/>
    <property type="match status" value="1"/>
</dbReference>
<dbReference type="FunFam" id="3.20.20.80:FF:000064">
    <property type="entry name" value="Oligo-1,6-glucosidase"/>
    <property type="match status" value="1"/>
</dbReference>
<dbReference type="EMBL" id="KZ825804">
    <property type="protein sequence ID" value="PYH99276.1"/>
    <property type="molecule type" value="Genomic_DNA"/>
</dbReference>
<accession>A0A319DNX6</accession>
<reference evidence="6 7" key="1">
    <citation type="submission" date="2018-02" db="EMBL/GenBank/DDBJ databases">
        <title>The genomes of Aspergillus section Nigri reveals drivers in fungal speciation.</title>
        <authorList>
            <consortium name="DOE Joint Genome Institute"/>
            <person name="Vesth T.C."/>
            <person name="Nybo J."/>
            <person name="Theobald S."/>
            <person name="Brandl J."/>
            <person name="Frisvad J.C."/>
            <person name="Nielsen K.F."/>
            <person name="Lyhne E.K."/>
            <person name="Kogle M.E."/>
            <person name="Kuo A."/>
            <person name="Riley R."/>
            <person name="Clum A."/>
            <person name="Nolan M."/>
            <person name="Lipzen A."/>
            <person name="Salamov A."/>
            <person name="Henrissat B."/>
            <person name="Wiebenga A."/>
            <person name="De vries R.P."/>
            <person name="Grigoriev I.V."/>
            <person name="Mortensen U.H."/>
            <person name="Andersen M.R."/>
            <person name="Baker S.E."/>
        </authorList>
    </citation>
    <scope>NUCLEOTIDE SEQUENCE [LARGE SCALE GENOMIC DNA]</scope>
    <source>
        <strain evidence="6 7">CBS 707.79</strain>
    </source>
</reference>
<dbReference type="Gene3D" id="3.90.400.10">
    <property type="entry name" value="Oligo-1,6-glucosidase, Domain 2"/>
    <property type="match status" value="1"/>
</dbReference>
<evidence type="ECO:0000313" key="6">
    <source>
        <dbReference type="EMBL" id="PYH99276.1"/>
    </source>
</evidence>
<dbReference type="InterPro" id="IPR013780">
    <property type="entry name" value="Glyco_hydro_b"/>
</dbReference>
<organism evidence="6 7">
    <name type="scientific">Aspergillus ellipticus CBS 707.79</name>
    <dbReference type="NCBI Taxonomy" id="1448320"/>
    <lineage>
        <taxon>Eukaryota</taxon>
        <taxon>Fungi</taxon>
        <taxon>Dikarya</taxon>
        <taxon>Ascomycota</taxon>
        <taxon>Pezizomycotina</taxon>
        <taxon>Eurotiomycetes</taxon>
        <taxon>Eurotiomycetidae</taxon>
        <taxon>Eurotiales</taxon>
        <taxon>Aspergillaceae</taxon>
        <taxon>Aspergillus</taxon>
        <taxon>Aspergillus subgen. Circumdati</taxon>
    </lineage>
</organism>
<dbReference type="GO" id="GO:0000025">
    <property type="term" value="P:maltose catabolic process"/>
    <property type="evidence" value="ECO:0007669"/>
    <property type="project" value="TreeGrafter"/>
</dbReference>
<gene>
    <name evidence="6" type="ORF">BO71DRAFT_476859</name>
</gene>
<dbReference type="GO" id="GO:0004574">
    <property type="term" value="F:oligo-1,6-glucosidase activity"/>
    <property type="evidence" value="ECO:0007669"/>
    <property type="project" value="TreeGrafter"/>
</dbReference>
<keyword evidence="2" id="KW-0378">Hydrolase</keyword>
<keyword evidence="3" id="KW-0326">Glycosidase</keyword>
<dbReference type="SUPFAM" id="SSF51445">
    <property type="entry name" value="(Trans)glycosidases"/>
    <property type="match status" value="1"/>
</dbReference>
<dbReference type="PANTHER" id="PTHR10357">
    <property type="entry name" value="ALPHA-AMYLASE FAMILY MEMBER"/>
    <property type="match status" value="1"/>
</dbReference>
<evidence type="ECO:0000313" key="7">
    <source>
        <dbReference type="Proteomes" id="UP000247810"/>
    </source>
</evidence>
<evidence type="ECO:0000256" key="1">
    <source>
        <dbReference type="ARBA" id="ARBA00008061"/>
    </source>
</evidence>
<dbReference type="VEuPathDB" id="FungiDB:BO71DRAFT_476859"/>
<dbReference type="OrthoDB" id="1740265at2759"/>
<evidence type="ECO:0000256" key="4">
    <source>
        <dbReference type="ARBA" id="ARBA00026248"/>
    </source>
</evidence>
<dbReference type="InterPro" id="IPR045857">
    <property type="entry name" value="O16G_dom_2"/>
</dbReference>
<dbReference type="GO" id="GO:0033934">
    <property type="term" value="F:glucan 1,4-alpha-maltotriohydrolase activity"/>
    <property type="evidence" value="ECO:0007669"/>
    <property type="project" value="TreeGrafter"/>
</dbReference>
<dbReference type="FunFam" id="3.90.400.10:FF:000004">
    <property type="entry name" value="Oligo-1,6-glucosidase"/>
    <property type="match status" value="1"/>
</dbReference>
<dbReference type="Pfam" id="PF00128">
    <property type="entry name" value="Alpha-amylase"/>
    <property type="match status" value="1"/>
</dbReference>
<evidence type="ECO:0000256" key="3">
    <source>
        <dbReference type="ARBA" id="ARBA00023295"/>
    </source>
</evidence>
<dbReference type="GO" id="GO:0004556">
    <property type="term" value="F:alpha-amylase activity"/>
    <property type="evidence" value="ECO:0007669"/>
    <property type="project" value="TreeGrafter"/>
</dbReference>
<comment type="similarity">
    <text evidence="1">Belongs to the glycosyl hydrolase 13 family.</text>
</comment>
<proteinExistence type="inferred from homology"/>
<dbReference type="FunFam" id="3.20.20.80:FF:000087">
    <property type="entry name" value="Oligo-1,6-glucosidase IMA1"/>
    <property type="match status" value="1"/>
</dbReference>
<dbReference type="SUPFAM" id="SSF51011">
    <property type="entry name" value="Glycosyl hydrolase domain"/>
    <property type="match status" value="1"/>
</dbReference>
<sequence>MWWKNATVYQIYPASFKDSNGDGIGDIPGIHSQLDYIQSLGVDAIWLCPIYDSPQHDMGYDVSNYEAIYPPYGTVEDVEKLIAACHARGLRILMDLVVNHTSDEHAWFQESRSSLSSPKRDWYIWRPPRLDAAGQRRPPNNWRSCFGGSAWAWDEATGEYYLHLFAAQQPDLNWENPATRAAIYAAALEFWLRKGIDGFRVDTANTYSKHTSFPDAPVSNPAHEYQYASPLFCNGPRIHDYLREMAAILKKYNAMTVGELPLTPNPADVLAYVSAQESQLDMVFQFDIVELGTGPDMRYHTTPRNWTLPDLKARVQATQALMDGTTDGWSTAFLENHDQGRSISRWGCETTPSLWSASAKLLCILVTTLSGTLFLYQGQEIGMVNAPLSWDIDTEYKDVESKNYYAFVRASSSSSSSSSALAAAKSALQHLARDHARLPMQWDGTPHAGFTVPDATPWMRAHDNHPDINVKRQTLDAHSVLSFWKKMLSIRKAYPDVFARGVFAHVDPEDERLFMFEKRGEGRRVLVVLNFRDEVQEVRLEGLLGGRYELLVSNNVEIGEGEGMSMHVLQPYEARVYLV</sequence>